<feature type="domain" description="Orotidine 5'-phosphate decarboxylase" evidence="8">
    <location>
        <begin position="19"/>
        <end position="289"/>
    </location>
</feature>
<dbReference type="InterPro" id="IPR011060">
    <property type="entry name" value="RibuloseP-bd_barrel"/>
</dbReference>
<dbReference type="InterPro" id="IPR013785">
    <property type="entry name" value="Aldolase_TIM"/>
</dbReference>
<comment type="catalytic activity">
    <reaction evidence="6">
        <text>orotidine 5'-phosphate + H(+) = UMP + CO2</text>
        <dbReference type="Rhea" id="RHEA:11596"/>
        <dbReference type="ChEBI" id="CHEBI:15378"/>
        <dbReference type="ChEBI" id="CHEBI:16526"/>
        <dbReference type="ChEBI" id="CHEBI:57538"/>
        <dbReference type="ChEBI" id="CHEBI:57865"/>
        <dbReference type="EC" id="4.1.1.23"/>
    </reaction>
</comment>
<evidence type="ECO:0000313" key="10">
    <source>
        <dbReference type="Proteomes" id="UP001431776"/>
    </source>
</evidence>
<dbReference type="SUPFAM" id="SSF51366">
    <property type="entry name" value="Ribulose-phoshate binding barrel"/>
    <property type="match status" value="1"/>
</dbReference>
<dbReference type="PANTHER" id="PTHR43375:SF1">
    <property type="entry name" value="OROTIDINE 5'-PHOSPHATE DECARBOXYLASE"/>
    <property type="match status" value="1"/>
</dbReference>
<evidence type="ECO:0000313" key="9">
    <source>
        <dbReference type="EMBL" id="MDI6447697.1"/>
    </source>
</evidence>
<evidence type="ECO:0000256" key="2">
    <source>
        <dbReference type="ARBA" id="ARBA00008847"/>
    </source>
</evidence>
<keyword evidence="10" id="KW-1185">Reference proteome</keyword>
<sequence length="316" mass="34210">MASHFADRLCEAVQAKKTSLIVGLDPVYSRLPAAITSHRQMNDEFDAAAAVDAIFDFCTQTMRIVAPMVPAIKINIAFFEKYLWEGLETYYALINEANDLGLEIIGDIKRGDVGHTAEVYASAHLQNPELAGLEDTLAPDAITVNGYPGLEGIEPFAQMADSQGKGVFVLVRTSNASAAALQDFTDAQGQALYEKMAEIVNEIANQPGRVGSCGYSNIGMVVGGTAPDVTAALRTKYDKIWFLVPGYGSQGATAADCLRFCKPDGTGALINASRAIIYAYERPKYRDQFGDDWKKCIEQAVIDAKVELAMAMQTKL</sequence>
<comment type="pathway">
    <text evidence="1">Pyrimidine metabolism; UMP biosynthesis via de novo pathway; UMP from orotate: step 2/2.</text>
</comment>
<dbReference type="SMART" id="SM00934">
    <property type="entry name" value="OMPdecase"/>
    <property type="match status" value="1"/>
</dbReference>
<evidence type="ECO:0000256" key="4">
    <source>
        <dbReference type="ARBA" id="ARBA00022975"/>
    </source>
</evidence>
<evidence type="ECO:0000256" key="3">
    <source>
        <dbReference type="ARBA" id="ARBA00022793"/>
    </source>
</evidence>
<dbReference type="CDD" id="cd04725">
    <property type="entry name" value="OMP_decarboxylase_like"/>
    <property type="match status" value="1"/>
</dbReference>
<dbReference type="AlphaFoldDB" id="A0AAW6TPX2"/>
<comment type="similarity">
    <text evidence="2">Belongs to the OMP decarboxylase family. Type 2 subfamily.</text>
</comment>
<dbReference type="PROSITE" id="PS00156">
    <property type="entry name" value="OMPDECASE"/>
    <property type="match status" value="1"/>
</dbReference>
<dbReference type="Gene3D" id="3.20.20.70">
    <property type="entry name" value="Aldolase class I"/>
    <property type="match status" value="1"/>
</dbReference>
<gene>
    <name evidence="9" type="primary">pyrF</name>
    <name evidence="9" type="ORF">QJ522_01480</name>
</gene>
<dbReference type="GO" id="GO:0004590">
    <property type="term" value="F:orotidine-5'-phosphate decarboxylase activity"/>
    <property type="evidence" value="ECO:0007669"/>
    <property type="project" value="UniProtKB-UniRule"/>
</dbReference>
<evidence type="ECO:0000259" key="8">
    <source>
        <dbReference type="SMART" id="SM00934"/>
    </source>
</evidence>
<evidence type="ECO:0000256" key="7">
    <source>
        <dbReference type="NCBIfam" id="TIGR02127"/>
    </source>
</evidence>
<dbReference type="NCBIfam" id="TIGR02127">
    <property type="entry name" value="pyrF_sub2"/>
    <property type="match status" value="1"/>
</dbReference>
<keyword evidence="4" id="KW-0665">Pyrimidine biosynthesis</keyword>
<dbReference type="EC" id="4.1.1.23" evidence="7"/>
<dbReference type="PANTHER" id="PTHR43375">
    <property type="entry name" value="OROTIDINE 5'-PHOSPHATE DECARBOXYLASE"/>
    <property type="match status" value="1"/>
</dbReference>
<dbReference type="InterPro" id="IPR001754">
    <property type="entry name" value="OMPdeCOase_dom"/>
</dbReference>
<accession>A0AAW6TPX2</accession>
<dbReference type="Proteomes" id="UP001431776">
    <property type="component" value="Unassembled WGS sequence"/>
</dbReference>
<keyword evidence="5 9" id="KW-0456">Lyase</keyword>
<evidence type="ECO:0000256" key="5">
    <source>
        <dbReference type="ARBA" id="ARBA00023239"/>
    </source>
</evidence>
<dbReference type="EMBL" id="JASCXX010000001">
    <property type="protein sequence ID" value="MDI6447697.1"/>
    <property type="molecule type" value="Genomic_DNA"/>
</dbReference>
<dbReference type="InterPro" id="IPR011995">
    <property type="entry name" value="OMPdecase_type-2"/>
</dbReference>
<organism evidence="9 10">
    <name type="scientific">Anaerobaca lacustris</name>
    <dbReference type="NCBI Taxonomy" id="3044600"/>
    <lineage>
        <taxon>Bacteria</taxon>
        <taxon>Pseudomonadati</taxon>
        <taxon>Planctomycetota</taxon>
        <taxon>Phycisphaerae</taxon>
        <taxon>Sedimentisphaerales</taxon>
        <taxon>Anaerobacaceae</taxon>
        <taxon>Anaerobaca</taxon>
    </lineage>
</organism>
<keyword evidence="3" id="KW-0210">Decarboxylase</keyword>
<name>A0AAW6TPX2_9BACT</name>
<dbReference type="RefSeq" id="WP_349243107.1">
    <property type="nucleotide sequence ID" value="NZ_JASCXX010000001.1"/>
</dbReference>
<proteinExistence type="inferred from homology"/>
<reference evidence="9" key="1">
    <citation type="submission" date="2023-05" db="EMBL/GenBank/DDBJ databases">
        <title>Anaerotaeda fermentans gen. nov., sp. nov., a novel anaerobic planctomycete of the new family within the order Sedimentisphaerales isolated from Taman Peninsula, Russia.</title>
        <authorList>
            <person name="Khomyakova M.A."/>
            <person name="Merkel A.Y."/>
            <person name="Slobodkin A.I."/>
        </authorList>
    </citation>
    <scope>NUCLEOTIDE SEQUENCE</scope>
    <source>
        <strain evidence="9">M17dextr</strain>
    </source>
</reference>
<evidence type="ECO:0000256" key="1">
    <source>
        <dbReference type="ARBA" id="ARBA00004861"/>
    </source>
</evidence>
<dbReference type="GO" id="GO:0006207">
    <property type="term" value="P:'de novo' pyrimidine nucleobase biosynthetic process"/>
    <property type="evidence" value="ECO:0007669"/>
    <property type="project" value="InterPro"/>
</dbReference>
<protein>
    <recommendedName>
        <fullName evidence="7">Orotidine-5'-phosphate decarboxylase</fullName>
        <ecNumber evidence="7">4.1.1.23</ecNumber>
    </recommendedName>
</protein>
<dbReference type="Pfam" id="PF00215">
    <property type="entry name" value="OMPdecase"/>
    <property type="match status" value="1"/>
</dbReference>
<dbReference type="GO" id="GO:0009220">
    <property type="term" value="P:pyrimidine ribonucleotide biosynthetic process"/>
    <property type="evidence" value="ECO:0007669"/>
    <property type="project" value="UniProtKB-UniRule"/>
</dbReference>
<evidence type="ECO:0000256" key="6">
    <source>
        <dbReference type="ARBA" id="ARBA00049157"/>
    </source>
</evidence>
<dbReference type="InterPro" id="IPR018089">
    <property type="entry name" value="OMPdecase_AS"/>
</dbReference>
<comment type="caution">
    <text evidence="9">The sequence shown here is derived from an EMBL/GenBank/DDBJ whole genome shotgun (WGS) entry which is preliminary data.</text>
</comment>